<sequence length="275" mass="31799">MSNFQQKSQPPDPNHSFTTFDIAQTKSSSERCVRQKNNFDTSVETSNMTEYNGQCSSSSAFQETNDYYPSFSEKEGDEKKKKGLSAEQEERLERQRIIDENAVDLIKVILQENPHFSNYSDKALIARTGWSKTKIGNFIRAIRKGIRIFQHTKAATQTSKSRSAAHRTPNKHSGKLKEIWICLATIAWFFEKRVLIMRRYVEGMLPTLPFPMNILEKAYNKYPFIESQKQIAELYLLTGLLETFVIQFFKERRMIDSETSGNAVLNKHDKKNSSK</sequence>
<gene>
    <name evidence="2" type="ORF">L3Y34_013126</name>
</gene>
<dbReference type="EMBL" id="CP090896">
    <property type="protein sequence ID" value="ULT84253.1"/>
    <property type="molecule type" value="Genomic_DNA"/>
</dbReference>
<evidence type="ECO:0000313" key="2">
    <source>
        <dbReference type="EMBL" id="ULT84253.1"/>
    </source>
</evidence>
<proteinExistence type="predicted"/>
<name>A0AAE9CWC4_CAEBR</name>
<protein>
    <submittedName>
        <fullName evidence="2">Uncharacterized protein</fullName>
    </submittedName>
</protein>
<feature type="compositionally biased region" description="Polar residues" evidence="1">
    <location>
        <begin position="1"/>
        <end position="27"/>
    </location>
</feature>
<feature type="compositionally biased region" description="Polar residues" evidence="1">
    <location>
        <begin position="35"/>
        <end position="67"/>
    </location>
</feature>
<evidence type="ECO:0000256" key="1">
    <source>
        <dbReference type="SAM" id="MobiDB-lite"/>
    </source>
</evidence>
<accession>A0AAE9CWC4</accession>
<evidence type="ECO:0000313" key="3">
    <source>
        <dbReference type="Proteomes" id="UP000827892"/>
    </source>
</evidence>
<feature type="region of interest" description="Disordered" evidence="1">
    <location>
        <begin position="1"/>
        <end position="88"/>
    </location>
</feature>
<reference evidence="2 3" key="1">
    <citation type="submission" date="2022-05" db="EMBL/GenBank/DDBJ databases">
        <title>Chromosome-level reference genomes for two strains of Caenorhabditis briggsae: an improved platform for comparative genomics.</title>
        <authorList>
            <person name="Stevens L."/>
            <person name="Andersen E.C."/>
        </authorList>
    </citation>
    <scope>NUCLEOTIDE SEQUENCE [LARGE SCALE GENOMIC DNA]</scope>
    <source>
        <strain evidence="2">QX1410_ONT</strain>
        <tissue evidence="2">Whole-organism</tissue>
    </source>
</reference>
<dbReference type="Proteomes" id="UP000827892">
    <property type="component" value="Chromosome X"/>
</dbReference>
<dbReference type="AlphaFoldDB" id="A0AAE9CWC4"/>
<organism evidence="2 3">
    <name type="scientific">Caenorhabditis briggsae</name>
    <dbReference type="NCBI Taxonomy" id="6238"/>
    <lineage>
        <taxon>Eukaryota</taxon>
        <taxon>Metazoa</taxon>
        <taxon>Ecdysozoa</taxon>
        <taxon>Nematoda</taxon>
        <taxon>Chromadorea</taxon>
        <taxon>Rhabditida</taxon>
        <taxon>Rhabditina</taxon>
        <taxon>Rhabditomorpha</taxon>
        <taxon>Rhabditoidea</taxon>
        <taxon>Rhabditidae</taxon>
        <taxon>Peloderinae</taxon>
        <taxon>Caenorhabditis</taxon>
    </lineage>
</organism>